<dbReference type="Proteomes" id="UP000092713">
    <property type="component" value="Unassembled WGS sequence"/>
</dbReference>
<gene>
    <name evidence="22" type="ORF">ASR47_1007193</name>
</gene>
<dbReference type="InterPro" id="IPR011006">
    <property type="entry name" value="CheY-like_superfamily"/>
</dbReference>
<dbReference type="Pfam" id="PF00989">
    <property type="entry name" value="PAS"/>
    <property type="match status" value="1"/>
</dbReference>
<feature type="transmembrane region" description="Helical" evidence="16">
    <location>
        <begin position="58"/>
        <end position="81"/>
    </location>
</feature>
<evidence type="ECO:0000256" key="15">
    <source>
        <dbReference type="PROSITE-ProRule" id="PRU00169"/>
    </source>
</evidence>
<keyword evidence="6" id="KW-0547">Nucleotide-binding</keyword>
<dbReference type="InterPro" id="IPR003594">
    <property type="entry name" value="HATPase_dom"/>
</dbReference>
<evidence type="ECO:0000259" key="19">
    <source>
        <dbReference type="PROSITE" id="PS50112"/>
    </source>
</evidence>
<evidence type="ECO:0000256" key="5">
    <source>
        <dbReference type="ARBA" id="ARBA00022729"/>
    </source>
</evidence>
<keyword evidence="10" id="KW-0843">Virulence</keyword>
<feature type="domain" description="PAS" evidence="19">
    <location>
        <begin position="395"/>
        <end position="470"/>
    </location>
</feature>
<feature type="domain" description="Response regulatory" evidence="18">
    <location>
        <begin position="899"/>
        <end position="1018"/>
    </location>
</feature>
<dbReference type="InterPro" id="IPR003661">
    <property type="entry name" value="HisK_dim/P_dom"/>
</dbReference>
<dbReference type="Pfam" id="PF03707">
    <property type="entry name" value="MHYT"/>
    <property type="match status" value="3"/>
</dbReference>
<keyword evidence="8" id="KW-0067">ATP-binding</keyword>
<dbReference type="SMART" id="SM00086">
    <property type="entry name" value="PAC"/>
    <property type="match status" value="3"/>
</dbReference>
<name>A0A1A7BZF2_9BURK</name>
<evidence type="ECO:0000256" key="9">
    <source>
        <dbReference type="ARBA" id="ARBA00023012"/>
    </source>
</evidence>
<dbReference type="PATRIC" id="fig|1747903.4.peg.2438"/>
<comment type="subunit">
    <text evidence="12">At low DSF concentrations, interacts with RpfF.</text>
</comment>
<evidence type="ECO:0000256" key="3">
    <source>
        <dbReference type="ARBA" id="ARBA00022553"/>
    </source>
</evidence>
<feature type="domain" description="PAC" evidence="20">
    <location>
        <begin position="594"/>
        <end position="646"/>
    </location>
</feature>
<dbReference type="SMART" id="SM00448">
    <property type="entry name" value="REC"/>
    <property type="match status" value="1"/>
</dbReference>
<evidence type="ECO:0000256" key="8">
    <source>
        <dbReference type="ARBA" id="ARBA00022840"/>
    </source>
</evidence>
<keyword evidence="7" id="KW-0418">Kinase</keyword>
<dbReference type="InterPro" id="IPR005467">
    <property type="entry name" value="His_kinase_dom"/>
</dbReference>
<dbReference type="InterPro" id="IPR013767">
    <property type="entry name" value="PAS_fold"/>
</dbReference>
<dbReference type="InterPro" id="IPR004358">
    <property type="entry name" value="Sig_transdc_His_kin-like_C"/>
</dbReference>
<dbReference type="EMBL" id="LOCQ01000056">
    <property type="protein sequence ID" value="OBV38877.1"/>
    <property type="molecule type" value="Genomic_DNA"/>
</dbReference>
<comment type="catalytic activity">
    <reaction evidence="1">
        <text>ATP + protein L-histidine = ADP + protein N-phospho-L-histidine.</text>
        <dbReference type="EC" id="2.7.13.3"/>
    </reaction>
</comment>
<dbReference type="SUPFAM" id="SSF55785">
    <property type="entry name" value="PYP-like sensor domain (PAS domain)"/>
    <property type="match status" value="3"/>
</dbReference>
<dbReference type="RefSeq" id="WP_065308584.1">
    <property type="nucleotide sequence ID" value="NZ_LOCQ01000056.1"/>
</dbReference>
<evidence type="ECO:0000313" key="23">
    <source>
        <dbReference type="Proteomes" id="UP000092713"/>
    </source>
</evidence>
<dbReference type="Pfam" id="PF08447">
    <property type="entry name" value="PAS_3"/>
    <property type="match status" value="2"/>
</dbReference>
<feature type="modified residue" description="4-aspartylphosphate" evidence="15">
    <location>
        <position position="948"/>
    </location>
</feature>
<keyword evidence="23" id="KW-1185">Reference proteome</keyword>
<dbReference type="GO" id="GO:0005524">
    <property type="term" value="F:ATP binding"/>
    <property type="evidence" value="ECO:0007669"/>
    <property type="project" value="UniProtKB-KW"/>
</dbReference>
<protein>
    <recommendedName>
        <fullName evidence="13">Sensory/regulatory protein RpfC</fullName>
        <ecNumber evidence="2">2.7.13.3</ecNumber>
    </recommendedName>
    <alternativeName>
        <fullName evidence="14">Virulence sensor protein BvgS</fullName>
    </alternativeName>
</protein>
<reference evidence="22 23" key="1">
    <citation type="submission" date="2016-04" db="EMBL/GenBank/DDBJ databases">
        <title>Draft genome sequence of Janthinobacterium psychrotolerans sp. nov., isolated from freshwater sediments in Denmark.</title>
        <authorList>
            <person name="Gong X."/>
            <person name="Skrivergaard S."/>
            <person name="Korsgaard B.S."/>
            <person name="Schreiber L."/>
            <person name="Marshall I.P."/>
            <person name="Finster K."/>
            <person name="Schramm A."/>
        </authorList>
    </citation>
    <scope>NUCLEOTIDE SEQUENCE [LARGE SCALE GENOMIC DNA]</scope>
    <source>
        <strain evidence="22 23">S3-2</strain>
    </source>
</reference>
<evidence type="ECO:0000259" key="21">
    <source>
        <dbReference type="PROSITE" id="PS50924"/>
    </source>
</evidence>
<keyword evidence="16" id="KW-1133">Transmembrane helix</keyword>
<dbReference type="SMART" id="SM00091">
    <property type="entry name" value="PAS"/>
    <property type="match status" value="3"/>
</dbReference>
<dbReference type="Pfam" id="PF00072">
    <property type="entry name" value="Response_reg"/>
    <property type="match status" value="1"/>
</dbReference>
<dbReference type="CDD" id="cd00082">
    <property type="entry name" value="HisKA"/>
    <property type="match status" value="1"/>
</dbReference>
<dbReference type="AlphaFoldDB" id="A0A1A7BZF2"/>
<keyword evidence="16" id="KW-0472">Membrane</keyword>
<dbReference type="FunFam" id="1.10.287.130:FF:000002">
    <property type="entry name" value="Two-component osmosensing histidine kinase"/>
    <property type="match status" value="1"/>
</dbReference>
<dbReference type="Gene3D" id="3.30.450.20">
    <property type="entry name" value="PAS domain"/>
    <property type="match status" value="3"/>
</dbReference>
<dbReference type="PROSITE" id="PS50924">
    <property type="entry name" value="MHYT"/>
    <property type="match status" value="1"/>
</dbReference>
<dbReference type="SUPFAM" id="SSF47384">
    <property type="entry name" value="Homodimeric domain of signal transducing histidine kinase"/>
    <property type="match status" value="1"/>
</dbReference>
<dbReference type="GO" id="GO:0006355">
    <property type="term" value="P:regulation of DNA-templated transcription"/>
    <property type="evidence" value="ECO:0007669"/>
    <property type="project" value="InterPro"/>
</dbReference>
<dbReference type="Gene3D" id="3.30.565.10">
    <property type="entry name" value="Histidine kinase-like ATPase, C-terminal domain"/>
    <property type="match status" value="1"/>
</dbReference>
<dbReference type="SMART" id="SM00387">
    <property type="entry name" value="HATPase_c"/>
    <property type="match status" value="1"/>
</dbReference>
<dbReference type="Gene3D" id="1.20.120.160">
    <property type="entry name" value="HPT domain"/>
    <property type="match status" value="1"/>
</dbReference>
<dbReference type="STRING" id="1747903.ASR47_1007193"/>
<sequence length="1242" mass="134351">MLSSMFAAGPASLPYQYGTHDGWLVLISVAIAIFASFMALQVAGMARDSDMWLQRQTAIVTGAVALGGGIWSMHFIGMLAFDLCTHVTFEPRLTLLSMLPGMGASWVALHLLARPHISVPQLLVGGLLVGAGIGSMHYSGMAAMQSALDLHYEPWLFCLSLVVAIVMAMLALWIRFGLAASRLRLRPMTALLASSVVMGLAISGMHYTGMLAARFSGLPATGSNTITVQASFIALAVALITVTLTVFVAAANGLLRYRQLLRHANAGESRLRAIVDTAADGLITIDGQGKVRSFNPAAEALFGWCEADILGRDAYILLQDDDAARYQGYLREFLATGVSGIPESGRELEGRHRDGTMLPIRVAIGKIDTPGQPLFVAFVTDMRSSRNMEQALKDSERQYRTLIRNIPGVSFHTSFAPDWKMIFISDAVFNLTGWMPQDFIDGRINIIELVHPDDRQRVNDTCVQAASQKRDFENVYRMIHRDGRECWVRESSGPVLDSDGVVRWIDGVILDITESELRNAEYEGKVTAISRAMAVIEFDLQGRVLAANQNFLDLVGYQLDEVLGQHHSMFCEPDYVQSAAYPLFWQRLGNGEFDAADYDRIGKHGKRISIQASYNPIFNADGTPFKVVKLATDISEQRALQENLRAAKDRAELAAESKTSFLANMSHEIRTPMNAIIGFTEVLLGTALDSLQRRHLTTVRQSARSLLELLNDILDTAKLEKGATELELVDFSLPDLVDHVAASLRISAHNKEIELLVDYDPRAGQFFLGDARRIQQILTNLIGNAVKFTEAGQVRIAVDMQGSDVHVAVHDTGIGIPADRLDKIFAPFTQADSSMSRRFGGTGLGTTISLQLVELMGGSITVDSTLGVGSAFHVRLPLAPGKVVLRRSEQPVLALPPLRILAADDVPQNIELLMISLGAAGHQVITASDGESAVREFRNGSYDIVLMDVQMPRMDGLEATRLIRMHEREQGLTPTPIIALTASVLEQDRRAAEAAGMNGFASKPLEMHKLTAEVARLLDIAVAPELAPPHGAPGFAGCQVDWQRGTALWGGRETLARAITRFASTNADSTALLAREIGRGGASVAGHLLHRLKGAAANLCLVQIEGILGRIEQAIQHQRPVAELLQQLAAAFAALSAEVIEGAEPGVVIVAAAPAPAAAPLDHAAAGALLRHAIASLEGGQLDDSLMAQVTTLLAPHARQRQLQTLAGAIDDFEFARAADVLRQLLEWLQAQAAEADGAVPS</sequence>
<dbReference type="GO" id="GO:0016020">
    <property type="term" value="C:membrane"/>
    <property type="evidence" value="ECO:0007669"/>
    <property type="project" value="UniProtKB-UniRule"/>
</dbReference>
<dbReference type="PROSITE" id="PS50113">
    <property type="entry name" value="PAC"/>
    <property type="match status" value="2"/>
</dbReference>
<feature type="transmembrane region" description="Helical" evidence="16">
    <location>
        <begin position="232"/>
        <end position="255"/>
    </location>
</feature>
<comment type="function">
    <text evidence="11">Member of the two-component regulatory system BvgS/BvgA. Phosphorylates BvgA via a four-step phosphorelay in response to environmental signals.</text>
</comment>
<evidence type="ECO:0000259" key="20">
    <source>
        <dbReference type="PROSITE" id="PS50113"/>
    </source>
</evidence>
<evidence type="ECO:0000256" key="13">
    <source>
        <dbReference type="ARBA" id="ARBA00068150"/>
    </source>
</evidence>
<dbReference type="PANTHER" id="PTHR43047:SF64">
    <property type="entry name" value="HISTIDINE KINASE CONTAINING CHEY-HOMOLOGOUS RECEIVER DOMAIN AND PAS DOMAIN-RELATED"/>
    <property type="match status" value="1"/>
</dbReference>
<evidence type="ECO:0000256" key="12">
    <source>
        <dbReference type="ARBA" id="ARBA00064003"/>
    </source>
</evidence>
<feature type="transmembrane region" description="Helical" evidence="16">
    <location>
        <begin position="23"/>
        <end position="46"/>
    </location>
</feature>
<dbReference type="SUPFAM" id="SSF47226">
    <property type="entry name" value="Histidine-containing phosphotransfer domain, HPT domain"/>
    <property type="match status" value="1"/>
</dbReference>
<evidence type="ECO:0000256" key="7">
    <source>
        <dbReference type="ARBA" id="ARBA00022777"/>
    </source>
</evidence>
<dbReference type="InterPro" id="IPR036890">
    <property type="entry name" value="HATPase_C_sf"/>
</dbReference>
<dbReference type="InterPro" id="IPR035965">
    <property type="entry name" value="PAS-like_dom_sf"/>
</dbReference>
<dbReference type="InterPro" id="IPR013655">
    <property type="entry name" value="PAS_fold_3"/>
</dbReference>
<comment type="caution">
    <text evidence="22">The sequence shown here is derived from an EMBL/GenBank/DDBJ whole genome shotgun (WGS) entry which is preliminary data.</text>
</comment>
<dbReference type="PANTHER" id="PTHR43047">
    <property type="entry name" value="TWO-COMPONENT HISTIDINE PROTEIN KINASE"/>
    <property type="match status" value="1"/>
</dbReference>
<evidence type="ECO:0000259" key="17">
    <source>
        <dbReference type="PROSITE" id="PS50109"/>
    </source>
</evidence>
<feature type="transmembrane region" description="Helical" evidence="16">
    <location>
        <begin position="122"/>
        <end position="142"/>
    </location>
</feature>
<feature type="transmembrane region" description="Helical" evidence="16">
    <location>
        <begin position="154"/>
        <end position="178"/>
    </location>
</feature>
<dbReference type="InterPro" id="IPR036097">
    <property type="entry name" value="HisK_dim/P_sf"/>
</dbReference>
<organism evidence="22 23">
    <name type="scientific">Janthinobacterium psychrotolerans</name>
    <dbReference type="NCBI Taxonomy" id="1747903"/>
    <lineage>
        <taxon>Bacteria</taxon>
        <taxon>Pseudomonadati</taxon>
        <taxon>Pseudomonadota</taxon>
        <taxon>Betaproteobacteria</taxon>
        <taxon>Burkholderiales</taxon>
        <taxon>Oxalobacteraceae</taxon>
        <taxon>Janthinobacterium</taxon>
    </lineage>
</organism>
<dbReference type="OrthoDB" id="9810730at2"/>
<feature type="domain" description="MHYT" evidence="21">
    <location>
        <begin position="20"/>
        <end position="216"/>
    </location>
</feature>
<dbReference type="Gene3D" id="3.40.50.2300">
    <property type="match status" value="1"/>
</dbReference>
<dbReference type="Pfam" id="PF02518">
    <property type="entry name" value="HATPase_c"/>
    <property type="match status" value="1"/>
</dbReference>
<evidence type="ECO:0000256" key="16">
    <source>
        <dbReference type="PROSITE-ProRule" id="PRU00244"/>
    </source>
</evidence>
<dbReference type="InterPro" id="IPR000014">
    <property type="entry name" value="PAS"/>
</dbReference>
<accession>A0A1A7BZF2</accession>
<feature type="domain" description="Histidine kinase" evidence="17">
    <location>
        <begin position="664"/>
        <end position="880"/>
    </location>
</feature>
<dbReference type="EC" id="2.7.13.3" evidence="2"/>
<dbReference type="PRINTS" id="PR00344">
    <property type="entry name" value="BCTRLSENSOR"/>
</dbReference>
<evidence type="ECO:0000256" key="6">
    <source>
        <dbReference type="ARBA" id="ARBA00022741"/>
    </source>
</evidence>
<dbReference type="FunFam" id="3.30.565.10:FF:000010">
    <property type="entry name" value="Sensor histidine kinase RcsC"/>
    <property type="match status" value="1"/>
</dbReference>
<dbReference type="CDD" id="cd17546">
    <property type="entry name" value="REC_hyHK_CKI1_RcsC-like"/>
    <property type="match status" value="1"/>
</dbReference>
<dbReference type="Pfam" id="PF00512">
    <property type="entry name" value="HisKA"/>
    <property type="match status" value="1"/>
</dbReference>
<evidence type="ECO:0000256" key="11">
    <source>
        <dbReference type="ARBA" id="ARBA00058004"/>
    </source>
</evidence>
<evidence type="ECO:0000256" key="4">
    <source>
        <dbReference type="ARBA" id="ARBA00022679"/>
    </source>
</evidence>
<feature type="domain" description="PAC" evidence="20">
    <location>
        <begin position="472"/>
        <end position="524"/>
    </location>
</feature>
<dbReference type="InterPro" id="IPR001610">
    <property type="entry name" value="PAC"/>
</dbReference>
<dbReference type="InterPro" id="IPR001789">
    <property type="entry name" value="Sig_transdc_resp-reg_receiver"/>
</dbReference>
<feature type="transmembrane region" description="Helical" evidence="16">
    <location>
        <begin position="190"/>
        <end position="212"/>
    </location>
</feature>
<dbReference type="InterPro" id="IPR036641">
    <property type="entry name" value="HPT_dom_sf"/>
</dbReference>
<evidence type="ECO:0000256" key="1">
    <source>
        <dbReference type="ARBA" id="ARBA00000085"/>
    </source>
</evidence>
<evidence type="ECO:0000259" key="18">
    <source>
        <dbReference type="PROSITE" id="PS50110"/>
    </source>
</evidence>
<keyword evidence="5" id="KW-0732">Signal</keyword>
<evidence type="ECO:0000256" key="14">
    <source>
        <dbReference type="ARBA" id="ARBA00070152"/>
    </source>
</evidence>
<dbReference type="SMART" id="SM00388">
    <property type="entry name" value="HisKA"/>
    <property type="match status" value="1"/>
</dbReference>
<dbReference type="SUPFAM" id="SSF52172">
    <property type="entry name" value="CheY-like"/>
    <property type="match status" value="1"/>
</dbReference>
<feature type="domain" description="PAS" evidence="19">
    <location>
        <begin position="267"/>
        <end position="337"/>
    </location>
</feature>
<dbReference type="InterPro" id="IPR005330">
    <property type="entry name" value="MHYT_dom"/>
</dbReference>
<keyword evidence="3 15" id="KW-0597">Phosphoprotein</keyword>
<dbReference type="SUPFAM" id="SSF55874">
    <property type="entry name" value="ATPase domain of HSP90 chaperone/DNA topoisomerase II/histidine kinase"/>
    <property type="match status" value="1"/>
</dbReference>
<evidence type="ECO:0000313" key="22">
    <source>
        <dbReference type="EMBL" id="OBV38877.1"/>
    </source>
</evidence>
<dbReference type="GO" id="GO:0000155">
    <property type="term" value="F:phosphorelay sensor kinase activity"/>
    <property type="evidence" value="ECO:0007669"/>
    <property type="project" value="InterPro"/>
</dbReference>
<dbReference type="PROSITE" id="PS50110">
    <property type="entry name" value="RESPONSE_REGULATORY"/>
    <property type="match status" value="1"/>
</dbReference>
<keyword evidence="4" id="KW-0808">Transferase</keyword>
<keyword evidence="16" id="KW-0812">Transmembrane</keyword>
<dbReference type="Gene3D" id="1.10.287.130">
    <property type="match status" value="1"/>
</dbReference>
<dbReference type="NCBIfam" id="TIGR00229">
    <property type="entry name" value="sensory_box"/>
    <property type="match status" value="3"/>
</dbReference>
<dbReference type="PROSITE" id="PS50112">
    <property type="entry name" value="PAS"/>
    <property type="match status" value="3"/>
</dbReference>
<evidence type="ECO:0000256" key="10">
    <source>
        <dbReference type="ARBA" id="ARBA00023026"/>
    </source>
</evidence>
<keyword evidence="9" id="KW-0902">Two-component regulatory system</keyword>
<dbReference type="InterPro" id="IPR000700">
    <property type="entry name" value="PAS-assoc_C"/>
</dbReference>
<dbReference type="CDD" id="cd00130">
    <property type="entry name" value="PAS"/>
    <property type="match status" value="3"/>
</dbReference>
<dbReference type="CDD" id="cd16922">
    <property type="entry name" value="HATPase_EvgS-ArcB-TorS-like"/>
    <property type="match status" value="1"/>
</dbReference>
<proteinExistence type="predicted"/>
<feature type="domain" description="PAS" evidence="19">
    <location>
        <begin position="535"/>
        <end position="565"/>
    </location>
</feature>
<dbReference type="PROSITE" id="PS50109">
    <property type="entry name" value="HIS_KIN"/>
    <property type="match status" value="1"/>
</dbReference>
<evidence type="ECO:0000256" key="2">
    <source>
        <dbReference type="ARBA" id="ARBA00012438"/>
    </source>
</evidence>